<evidence type="ECO:0000313" key="4">
    <source>
        <dbReference type="Proteomes" id="UP001202281"/>
    </source>
</evidence>
<proteinExistence type="predicted"/>
<evidence type="ECO:0000256" key="2">
    <source>
        <dbReference type="SAM" id="Coils"/>
    </source>
</evidence>
<dbReference type="Pfam" id="PF03693">
    <property type="entry name" value="ParD_antitoxin"/>
    <property type="match status" value="1"/>
</dbReference>
<feature type="coiled-coil region" evidence="2">
    <location>
        <begin position="36"/>
        <end position="63"/>
    </location>
</feature>
<dbReference type="InterPro" id="IPR038296">
    <property type="entry name" value="ParD_sf"/>
</dbReference>
<gene>
    <name evidence="3" type="ORF">MTR66_13820</name>
</gene>
<dbReference type="SUPFAM" id="SSF47598">
    <property type="entry name" value="Ribbon-helix-helix"/>
    <property type="match status" value="1"/>
</dbReference>
<keyword evidence="4" id="KW-1185">Reference proteome</keyword>
<comment type="caution">
    <text evidence="3">The sequence shown here is derived from an EMBL/GenBank/DDBJ whole genome shotgun (WGS) entry which is preliminary data.</text>
</comment>
<dbReference type="Gene3D" id="6.10.10.120">
    <property type="entry name" value="Antitoxin ParD1-like"/>
    <property type="match status" value="1"/>
</dbReference>
<keyword evidence="2" id="KW-0175">Coiled coil</keyword>
<protein>
    <submittedName>
        <fullName evidence="3">Type II toxin-antitoxin system ParD family antitoxin</fullName>
    </submittedName>
</protein>
<dbReference type="EMBL" id="JALHLG010000020">
    <property type="protein sequence ID" value="MCJ2187890.1"/>
    <property type="molecule type" value="Genomic_DNA"/>
</dbReference>
<dbReference type="Proteomes" id="UP001202281">
    <property type="component" value="Unassembled WGS sequence"/>
</dbReference>
<reference evidence="3 4" key="1">
    <citation type="submission" date="2022-04" db="EMBL/GenBank/DDBJ databases">
        <title>Identification of a novel bacterium isolated from mangrove sediments.</title>
        <authorList>
            <person name="Pan X."/>
        </authorList>
    </citation>
    <scope>NUCLEOTIDE SEQUENCE [LARGE SCALE GENOMIC DNA]</scope>
    <source>
        <strain evidence="3 4">B2638</strain>
    </source>
</reference>
<evidence type="ECO:0000256" key="1">
    <source>
        <dbReference type="ARBA" id="ARBA00022649"/>
    </source>
</evidence>
<dbReference type="InterPro" id="IPR022789">
    <property type="entry name" value="ParD"/>
</dbReference>
<name>A0ABT0BSE5_9SPHN</name>
<keyword evidence="1" id="KW-1277">Toxin-antitoxin system</keyword>
<organism evidence="3 4">
    <name type="scientific">Novosphingobium beihaiensis</name>
    <dbReference type="NCBI Taxonomy" id="2930389"/>
    <lineage>
        <taxon>Bacteria</taxon>
        <taxon>Pseudomonadati</taxon>
        <taxon>Pseudomonadota</taxon>
        <taxon>Alphaproteobacteria</taxon>
        <taxon>Sphingomonadales</taxon>
        <taxon>Sphingomonadaceae</taxon>
        <taxon>Novosphingobium</taxon>
    </lineage>
</organism>
<accession>A0ABT0BSE5</accession>
<evidence type="ECO:0000313" key="3">
    <source>
        <dbReference type="EMBL" id="MCJ2187890.1"/>
    </source>
</evidence>
<dbReference type="RefSeq" id="WP_243922027.1">
    <property type="nucleotide sequence ID" value="NZ_JALHLG010000020.1"/>
</dbReference>
<sequence length="88" mass="10232">MEKASITITDAHFRLAQDAIKAGEYASLSEVIREAMREWEYKRERREAALESLRRDVDEALADRDAGRMSEFDPDDIIMRGRERLKSS</sequence>
<dbReference type="InterPro" id="IPR010985">
    <property type="entry name" value="Ribbon_hlx_hlx"/>
</dbReference>